<reference evidence="3 7" key="2">
    <citation type="submission" date="2016-08" db="EMBL/GenBank/DDBJ databases">
        <title>Characterization of Isolates of Eisenbergiella tayi Derived from Blood Cultures, Using Whole Genome Sequencing.</title>
        <authorList>
            <person name="Bernier A.-M."/>
            <person name="Burdz T."/>
            <person name="Wiebe D."/>
            <person name="Bernard K."/>
        </authorList>
    </citation>
    <scope>NUCLEOTIDE SEQUENCE [LARGE SCALE GENOMIC DNA]</scope>
    <source>
        <strain evidence="3 7">NML120146</strain>
    </source>
</reference>
<dbReference type="RefSeq" id="WP_009252621.1">
    <property type="nucleotide sequence ID" value="NZ_CABMHK010000108.1"/>
</dbReference>
<evidence type="ECO:0000313" key="7">
    <source>
        <dbReference type="Proteomes" id="UP000094869"/>
    </source>
</evidence>
<evidence type="ECO:0000313" key="2">
    <source>
        <dbReference type="EMBL" id="ODM06636.1"/>
    </source>
</evidence>
<gene>
    <name evidence="2" type="primary">relE</name>
    <name evidence="4" type="ORF">BEI59_01400</name>
    <name evidence="2" type="ORF">BEI61_02526</name>
    <name evidence="3" type="ORF">BEI63_31385</name>
</gene>
<dbReference type="EMBL" id="MEHD01000056">
    <property type="protein sequence ID" value="ODR44125.1"/>
    <property type="molecule type" value="Genomic_DNA"/>
</dbReference>
<protein>
    <submittedName>
        <fullName evidence="3">Addiction module toxin RelE</fullName>
    </submittedName>
    <submittedName>
        <fullName evidence="2">mRNA interferase RelE</fullName>
        <ecNumber evidence="2">3.1.-.-</ecNumber>
    </submittedName>
</protein>
<keyword evidence="2" id="KW-0378">Hydrolase</keyword>
<evidence type="ECO:0000313" key="3">
    <source>
        <dbReference type="EMBL" id="ODR44125.1"/>
    </source>
</evidence>
<organism evidence="2 5">
    <name type="scientific">Eisenbergiella tayi</name>
    <dbReference type="NCBI Taxonomy" id="1432052"/>
    <lineage>
        <taxon>Bacteria</taxon>
        <taxon>Bacillati</taxon>
        <taxon>Bacillota</taxon>
        <taxon>Clostridia</taxon>
        <taxon>Lachnospirales</taxon>
        <taxon>Lachnospiraceae</taxon>
        <taxon>Eisenbergiella</taxon>
    </lineage>
</organism>
<keyword evidence="1" id="KW-1277">Toxin-antitoxin system</keyword>
<keyword evidence="7" id="KW-1185">Reference proteome</keyword>
<dbReference type="Proteomes" id="UP000094067">
    <property type="component" value="Unassembled WGS sequence"/>
</dbReference>
<comment type="caution">
    <text evidence="2">The sequence shown here is derived from an EMBL/GenBank/DDBJ whole genome shotgun (WGS) entry which is preliminary data.</text>
</comment>
<dbReference type="GO" id="GO:0016787">
    <property type="term" value="F:hydrolase activity"/>
    <property type="evidence" value="ECO:0007669"/>
    <property type="project" value="UniProtKB-KW"/>
</dbReference>
<dbReference type="Proteomes" id="UP000094869">
    <property type="component" value="Unassembled WGS sequence"/>
</dbReference>
<evidence type="ECO:0000313" key="6">
    <source>
        <dbReference type="Proteomes" id="UP000094271"/>
    </source>
</evidence>
<dbReference type="OrthoDB" id="362883at2"/>
<evidence type="ECO:0000313" key="5">
    <source>
        <dbReference type="Proteomes" id="UP000094067"/>
    </source>
</evidence>
<dbReference type="SUPFAM" id="SSF143011">
    <property type="entry name" value="RelE-like"/>
    <property type="match status" value="1"/>
</dbReference>
<dbReference type="Gene3D" id="3.30.2310.20">
    <property type="entry name" value="RelE-like"/>
    <property type="match status" value="1"/>
</dbReference>
<reference evidence="2 5" key="1">
    <citation type="submission" date="2016-07" db="EMBL/GenBank/DDBJ databases">
        <title>Characterization of isolates of Eisenbergiella tayi derived from blood cultures, using whole genome sequencing.</title>
        <authorList>
            <person name="Burdz T."/>
            <person name="Wiebe D."/>
            <person name="Huynh C."/>
            <person name="Bernard K."/>
        </authorList>
    </citation>
    <scope>NUCLEOTIDE SEQUENCE [LARGE SCALE GENOMIC DNA]</scope>
    <source>
        <strain evidence="2 5">NML 110608</strain>
    </source>
</reference>
<proteinExistence type="predicted"/>
<dbReference type="Pfam" id="PF05016">
    <property type="entry name" value="ParE_toxin"/>
    <property type="match status" value="1"/>
</dbReference>
<evidence type="ECO:0000256" key="1">
    <source>
        <dbReference type="ARBA" id="ARBA00022649"/>
    </source>
</evidence>
<sequence length="109" mass="12235">MNYQIKFIPEALNDMKRLDHSVQPQVVKGIQKVSQNPVSINQGGYGKPLGNKDGTNLAGLYKIKFRGIGIRVVYSVEEHDGVMNIIVVSVRADNQVYQEAAKRRTKHDL</sequence>
<name>A0A1E3AEJ0_9FIRM</name>
<dbReference type="Proteomes" id="UP000094271">
    <property type="component" value="Unassembled WGS sequence"/>
</dbReference>
<dbReference type="PATRIC" id="fig|1432052.4.peg.2821"/>
<dbReference type="EMBL" id="MCGH01000002">
    <property type="protein sequence ID" value="ODM06636.1"/>
    <property type="molecule type" value="Genomic_DNA"/>
</dbReference>
<dbReference type="EC" id="3.1.-.-" evidence="2"/>
<reference evidence="4 6" key="3">
    <citation type="submission" date="2016-08" db="EMBL/GenBank/DDBJ databases">
        <authorList>
            <person name="Seilhamer J.J."/>
        </authorList>
    </citation>
    <scope>NUCLEOTIDE SEQUENCE [LARGE SCALE GENOMIC DNA]</scope>
    <source>
        <strain evidence="4 6">NML150140-1</strain>
    </source>
</reference>
<dbReference type="AlphaFoldDB" id="A0A1E3AEJ0"/>
<evidence type="ECO:0000313" key="4">
    <source>
        <dbReference type="EMBL" id="ODR55840.1"/>
    </source>
</evidence>
<accession>A0A1E3AEJ0</accession>
<dbReference type="InterPro" id="IPR035093">
    <property type="entry name" value="RelE/ParE_toxin_dom_sf"/>
</dbReference>
<dbReference type="EMBL" id="MEHA01000001">
    <property type="protein sequence ID" value="ODR55840.1"/>
    <property type="molecule type" value="Genomic_DNA"/>
</dbReference>
<dbReference type="InterPro" id="IPR007712">
    <property type="entry name" value="RelE/ParE_toxin"/>
</dbReference>